<gene>
    <name evidence="1" type="ORF">V6255_17910</name>
</gene>
<dbReference type="EMBL" id="JBAKBA010000090">
    <property type="protein sequence ID" value="MEL0661006.1"/>
    <property type="molecule type" value="Genomic_DNA"/>
</dbReference>
<protein>
    <recommendedName>
        <fullName evidence="3">Apea-like HEPN domain-containing protein</fullName>
    </recommendedName>
</protein>
<reference evidence="1 2" key="1">
    <citation type="submission" date="2024-02" db="EMBL/GenBank/DDBJ databases">
        <title>Bacteria isolated from the canopy kelp, Nereocystis luetkeana.</title>
        <authorList>
            <person name="Pfister C.A."/>
            <person name="Younker I.T."/>
            <person name="Light S.H."/>
        </authorList>
    </citation>
    <scope>NUCLEOTIDE SEQUENCE [LARGE SCALE GENOMIC DNA]</scope>
    <source>
        <strain evidence="1 2">TI.2.07</strain>
    </source>
</reference>
<dbReference type="Proteomes" id="UP001366060">
    <property type="component" value="Unassembled WGS sequence"/>
</dbReference>
<evidence type="ECO:0000313" key="2">
    <source>
        <dbReference type="Proteomes" id="UP001366060"/>
    </source>
</evidence>
<proteinExistence type="predicted"/>
<accession>A0ABU9HGH1</accession>
<evidence type="ECO:0000313" key="1">
    <source>
        <dbReference type="EMBL" id="MEL0661006.1"/>
    </source>
</evidence>
<dbReference type="RefSeq" id="WP_341629367.1">
    <property type="nucleotide sequence ID" value="NZ_JBAKBA010000090.1"/>
</dbReference>
<organism evidence="1 2">
    <name type="scientific">Psychromonas arctica</name>
    <dbReference type="NCBI Taxonomy" id="168275"/>
    <lineage>
        <taxon>Bacteria</taxon>
        <taxon>Pseudomonadati</taxon>
        <taxon>Pseudomonadota</taxon>
        <taxon>Gammaproteobacteria</taxon>
        <taxon>Alteromonadales</taxon>
        <taxon>Psychromonadaceae</taxon>
        <taxon>Psychromonas</taxon>
    </lineage>
</organism>
<keyword evidence="2" id="KW-1185">Reference proteome</keyword>
<name>A0ABU9HGH1_9GAMM</name>
<comment type="caution">
    <text evidence="1">The sequence shown here is derived from an EMBL/GenBank/DDBJ whole genome shotgun (WGS) entry which is preliminary data.</text>
</comment>
<sequence length="245" mass="28172">MNNVAVTVEGEGFFDWFHAMYENAFEELEKISSIDVDFNLFDIRLNNTLSTSIEMKAGFRHSQEENNQISHTLMHKLCDIWFCYEALLIAFKSEGLVTNPRSKINALSEETLNVIDLQHDIFDVRLDFWGMNGDLVHKGDHRADMQQYIDHLQASATSREQKEYLPQVFNLFTNNDQFSIPQILSFAYAVRNQFVHAGESPLSGVQFVETKIAALKFSYDFLVLFCLRAGEFLLEHKINKASGIV</sequence>
<evidence type="ECO:0008006" key="3">
    <source>
        <dbReference type="Google" id="ProtNLM"/>
    </source>
</evidence>